<evidence type="ECO:0000313" key="2">
    <source>
        <dbReference type="Proteomes" id="UP001060085"/>
    </source>
</evidence>
<sequence>MGNTMITSCYYHDQKKSSMVKLIFYEGETRVLIPSRKNVVVAGEIMMEFPDHMVCHADSFFIGHPIPSLSFNEILMLGETYFVLPLDCFSSSCNNNNNNYVLSASSLASLGSPNPKTINFKECPLQYVKGSDGRLLIKVMPEFIIRLMKKGQRQGHDEQLEAKEKIGNSTIICSTPELKKHYDQLVGSSKVQAWSPKLETISEYKVRYSPCRFIGFERKVGEPL</sequence>
<protein>
    <submittedName>
        <fullName evidence="1">Uncharacterized protein</fullName>
    </submittedName>
</protein>
<name>A0ACC0BXP0_CATRO</name>
<accession>A0ACC0BXP0</accession>
<keyword evidence="2" id="KW-1185">Reference proteome</keyword>
<comment type="caution">
    <text evidence="1">The sequence shown here is derived from an EMBL/GenBank/DDBJ whole genome shotgun (WGS) entry which is preliminary data.</text>
</comment>
<gene>
    <name evidence="1" type="ORF">M9H77_08286</name>
</gene>
<proteinExistence type="predicted"/>
<dbReference type="EMBL" id="CM044702">
    <property type="protein sequence ID" value="KAI5677336.1"/>
    <property type="molecule type" value="Genomic_DNA"/>
</dbReference>
<reference evidence="2" key="1">
    <citation type="journal article" date="2023" name="Nat. Plants">
        <title>Single-cell RNA sequencing provides a high-resolution roadmap for understanding the multicellular compartmentation of specialized metabolism.</title>
        <authorList>
            <person name="Sun S."/>
            <person name="Shen X."/>
            <person name="Li Y."/>
            <person name="Li Y."/>
            <person name="Wang S."/>
            <person name="Li R."/>
            <person name="Zhang H."/>
            <person name="Shen G."/>
            <person name="Guo B."/>
            <person name="Wei J."/>
            <person name="Xu J."/>
            <person name="St-Pierre B."/>
            <person name="Chen S."/>
            <person name="Sun C."/>
        </authorList>
    </citation>
    <scope>NUCLEOTIDE SEQUENCE [LARGE SCALE GENOMIC DNA]</scope>
</reference>
<organism evidence="1 2">
    <name type="scientific">Catharanthus roseus</name>
    <name type="common">Madagascar periwinkle</name>
    <name type="synonym">Vinca rosea</name>
    <dbReference type="NCBI Taxonomy" id="4058"/>
    <lineage>
        <taxon>Eukaryota</taxon>
        <taxon>Viridiplantae</taxon>
        <taxon>Streptophyta</taxon>
        <taxon>Embryophyta</taxon>
        <taxon>Tracheophyta</taxon>
        <taxon>Spermatophyta</taxon>
        <taxon>Magnoliopsida</taxon>
        <taxon>eudicotyledons</taxon>
        <taxon>Gunneridae</taxon>
        <taxon>Pentapetalae</taxon>
        <taxon>asterids</taxon>
        <taxon>lamiids</taxon>
        <taxon>Gentianales</taxon>
        <taxon>Apocynaceae</taxon>
        <taxon>Rauvolfioideae</taxon>
        <taxon>Vinceae</taxon>
        <taxon>Catharanthinae</taxon>
        <taxon>Catharanthus</taxon>
    </lineage>
</organism>
<evidence type="ECO:0000313" key="1">
    <source>
        <dbReference type="EMBL" id="KAI5677336.1"/>
    </source>
</evidence>
<dbReference type="Proteomes" id="UP001060085">
    <property type="component" value="Linkage Group LG02"/>
</dbReference>